<dbReference type="EMBL" id="CM042046">
    <property type="protein sequence ID" value="KAI3675927.1"/>
    <property type="molecule type" value="Genomic_DNA"/>
</dbReference>
<reference evidence="1 2" key="2">
    <citation type="journal article" date="2022" name="Mol. Ecol. Resour.">
        <title>The genomes of chicory, endive, great burdock and yacon provide insights into Asteraceae paleo-polyploidization history and plant inulin production.</title>
        <authorList>
            <person name="Fan W."/>
            <person name="Wang S."/>
            <person name="Wang H."/>
            <person name="Wang A."/>
            <person name="Jiang F."/>
            <person name="Liu H."/>
            <person name="Zhao H."/>
            <person name="Xu D."/>
            <person name="Zhang Y."/>
        </authorList>
    </citation>
    <scope>NUCLEOTIDE SEQUENCE [LARGE SCALE GENOMIC DNA]</scope>
    <source>
        <strain evidence="2">cv. Yunnan</strain>
        <tissue evidence="1">Leaves</tissue>
    </source>
</reference>
<sequence>MESVLTLLQLISLLTYIVKLHDEKGSIKGNRPCYQLCSKLKVKQTIAEDVKQTKVLAYIAALKKLCNYPKGCHLGKQSFDEAIVDLDSLSEESY</sequence>
<protein>
    <submittedName>
        <fullName evidence="1">Uncharacterized protein</fullName>
    </submittedName>
</protein>
<dbReference type="Proteomes" id="UP001056120">
    <property type="component" value="Linkage Group LG29"/>
</dbReference>
<reference evidence="2" key="1">
    <citation type="journal article" date="2022" name="Mol. Ecol. Resour.">
        <title>The genomes of chicory, endive, great burdock and yacon provide insights into Asteraceae palaeo-polyploidization history and plant inulin production.</title>
        <authorList>
            <person name="Fan W."/>
            <person name="Wang S."/>
            <person name="Wang H."/>
            <person name="Wang A."/>
            <person name="Jiang F."/>
            <person name="Liu H."/>
            <person name="Zhao H."/>
            <person name="Xu D."/>
            <person name="Zhang Y."/>
        </authorList>
    </citation>
    <scope>NUCLEOTIDE SEQUENCE [LARGE SCALE GENOMIC DNA]</scope>
    <source>
        <strain evidence="2">cv. Yunnan</strain>
    </source>
</reference>
<accession>A0ACB8XWQ2</accession>
<comment type="caution">
    <text evidence="1">The sequence shown here is derived from an EMBL/GenBank/DDBJ whole genome shotgun (WGS) entry which is preliminary data.</text>
</comment>
<name>A0ACB8XWQ2_9ASTR</name>
<keyword evidence="2" id="KW-1185">Reference proteome</keyword>
<evidence type="ECO:0000313" key="2">
    <source>
        <dbReference type="Proteomes" id="UP001056120"/>
    </source>
</evidence>
<proteinExistence type="predicted"/>
<organism evidence="1 2">
    <name type="scientific">Smallanthus sonchifolius</name>
    <dbReference type="NCBI Taxonomy" id="185202"/>
    <lineage>
        <taxon>Eukaryota</taxon>
        <taxon>Viridiplantae</taxon>
        <taxon>Streptophyta</taxon>
        <taxon>Embryophyta</taxon>
        <taxon>Tracheophyta</taxon>
        <taxon>Spermatophyta</taxon>
        <taxon>Magnoliopsida</taxon>
        <taxon>eudicotyledons</taxon>
        <taxon>Gunneridae</taxon>
        <taxon>Pentapetalae</taxon>
        <taxon>asterids</taxon>
        <taxon>campanulids</taxon>
        <taxon>Asterales</taxon>
        <taxon>Asteraceae</taxon>
        <taxon>Asteroideae</taxon>
        <taxon>Heliantheae alliance</taxon>
        <taxon>Millerieae</taxon>
        <taxon>Smallanthus</taxon>
    </lineage>
</organism>
<gene>
    <name evidence="1" type="ORF">L1987_85523</name>
</gene>
<evidence type="ECO:0000313" key="1">
    <source>
        <dbReference type="EMBL" id="KAI3675927.1"/>
    </source>
</evidence>